<keyword evidence="3" id="KW-1185">Reference proteome</keyword>
<name>A0A2P6PRD2_ROSCH</name>
<evidence type="ECO:0000313" key="2">
    <source>
        <dbReference type="EMBL" id="PRQ24474.1"/>
    </source>
</evidence>
<keyword evidence="1" id="KW-1133">Transmembrane helix</keyword>
<keyword evidence="1" id="KW-0472">Membrane</keyword>
<dbReference type="AlphaFoldDB" id="A0A2P6PRD2"/>
<comment type="caution">
    <text evidence="2">The sequence shown here is derived from an EMBL/GenBank/DDBJ whole genome shotgun (WGS) entry which is preliminary data.</text>
</comment>
<keyword evidence="1" id="KW-0812">Transmembrane</keyword>
<reference evidence="2 3" key="1">
    <citation type="journal article" date="2018" name="Nat. Genet.">
        <title>The Rosa genome provides new insights in the design of modern roses.</title>
        <authorList>
            <person name="Bendahmane M."/>
        </authorList>
    </citation>
    <scope>NUCLEOTIDE SEQUENCE [LARGE SCALE GENOMIC DNA]</scope>
    <source>
        <strain evidence="3">cv. Old Blush</strain>
    </source>
</reference>
<feature type="transmembrane region" description="Helical" evidence="1">
    <location>
        <begin position="32"/>
        <end position="54"/>
    </location>
</feature>
<dbReference type="Gramene" id="PRQ24474">
    <property type="protein sequence ID" value="PRQ24474"/>
    <property type="gene ID" value="RchiOBHm_Chr6g0272781"/>
</dbReference>
<protein>
    <submittedName>
        <fullName evidence="2">Uncharacterized protein</fullName>
    </submittedName>
</protein>
<organism evidence="2 3">
    <name type="scientific">Rosa chinensis</name>
    <name type="common">China rose</name>
    <dbReference type="NCBI Taxonomy" id="74649"/>
    <lineage>
        <taxon>Eukaryota</taxon>
        <taxon>Viridiplantae</taxon>
        <taxon>Streptophyta</taxon>
        <taxon>Embryophyta</taxon>
        <taxon>Tracheophyta</taxon>
        <taxon>Spermatophyta</taxon>
        <taxon>Magnoliopsida</taxon>
        <taxon>eudicotyledons</taxon>
        <taxon>Gunneridae</taxon>
        <taxon>Pentapetalae</taxon>
        <taxon>rosids</taxon>
        <taxon>fabids</taxon>
        <taxon>Rosales</taxon>
        <taxon>Rosaceae</taxon>
        <taxon>Rosoideae</taxon>
        <taxon>Rosoideae incertae sedis</taxon>
        <taxon>Rosa</taxon>
    </lineage>
</organism>
<evidence type="ECO:0000256" key="1">
    <source>
        <dbReference type="SAM" id="Phobius"/>
    </source>
</evidence>
<gene>
    <name evidence="2" type="ORF">RchiOBHm_Chr6g0272781</name>
</gene>
<accession>A0A2P6PRD2</accession>
<evidence type="ECO:0000313" key="3">
    <source>
        <dbReference type="Proteomes" id="UP000238479"/>
    </source>
</evidence>
<dbReference type="EMBL" id="PDCK01000044">
    <property type="protein sequence ID" value="PRQ24474.1"/>
    <property type="molecule type" value="Genomic_DNA"/>
</dbReference>
<dbReference type="Proteomes" id="UP000238479">
    <property type="component" value="Chromosome 6"/>
</dbReference>
<sequence>MFCTSCELKEIRFINVACIETLYCKLVGKYKFIFIDTYLFCPLTLTFLCTFPLGPLV</sequence>
<proteinExistence type="predicted"/>